<keyword evidence="4" id="KW-1185">Reference proteome</keyword>
<feature type="compositionally biased region" description="Polar residues" evidence="1">
    <location>
        <begin position="684"/>
        <end position="699"/>
    </location>
</feature>
<dbReference type="EMBL" id="BSXU01000236">
    <property type="protein sequence ID" value="GMG19916.1"/>
    <property type="molecule type" value="Genomic_DNA"/>
</dbReference>
<dbReference type="Pfam" id="PF09804">
    <property type="entry name" value="DENND11"/>
    <property type="match status" value="1"/>
</dbReference>
<dbReference type="Proteomes" id="UP001165063">
    <property type="component" value="Unassembled WGS sequence"/>
</dbReference>
<evidence type="ECO:0000313" key="4">
    <source>
        <dbReference type="Proteomes" id="UP001165063"/>
    </source>
</evidence>
<dbReference type="AlphaFoldDB" id="A0A9W6YT72"/>
<dbReference type="InterPro" id="IPR053056">
    <property type="entry name" value="Lipid_Metab_Assoc_Protein"/>
</dbReference>
<reference evidence="3" key="1">
    <citation type="submission" date="2023-04" db="EMBL/GenBank/DDBJ databases">
        <title>Ambrosiozyma monospora NBRC 1965.</title>
        <authorList>
            <person name="Ichikawa N."/>
            <person name="Sato H."/>
            <person name="Tonouchi N."/>
        </authorList>
    </citation>
    <scope>NUCLEOTIDE SEQUENCE</scope>
    <source>
        <strain evidence="3">NBRC 1965</strain>
    </source>
</reference>
<evidence type="ECO:0000256" key="1">
    <source>
        <dbReference type="SAM" id="MobiDB-lite"/>
    </source>
</evidence>
<proteinExistence type="predicted"/>
<evidence type="ECO:0000259" key="2">
    <source>
        <dbReference type="Pfam" id="PF14831"/>
    </source>
</evidence>
<organism evidence="3 4">
    <name type="scientific">Ambrosiozyma monospora</name>
    <name type="common">Yeast</name>
    <name type="synonym">Endomycopsis monosporus</name>
    <dbReference type="NCBI Taxonomy" id="43982"/>
    <lineage>
        <taxon>Eukaryota</taxon>
        <taxon>Fungi</taxon>
        <taxon>Dikarya</taxon>
        <taxon>Ascomycota</taxon>
        <taxon>Saccharomycotina</taxon>
        <taxon>Pichiomycetes</taxon>
        <taxon>Pichiales</taxon>
        <taxon>Pichiaceae</taxon>
        <taxon>Ambrosiozyma</taxon>
    </lineage>
</organism>
<name>A0A9W6YT72_AMBMO</name>
<dbReference type="InterPro" id="IPR028115">
    <property type="entry name" value="DUF4484"/>
</dbReference>
<feature type="compositionally biased region" description="Low complexity" evidence="1">
    <location>
        <begin position="467"/>
        <end position="480"/>
    </location>
</feature>
<dbReference type="PANTHER" id="PTHR28153">
    <property type="entry name" value="PROTEIN, PUTATIVE-RELATED"/>
    <property type="match status" value="1"/>
</dbReference>
<evidence type="ECO:0000313" key="3">
    <source>
        <dbReference type="EMBL" id="GMG19916.1"/>
    </source>
</evidence>
<comment type="caution">
    <text evidence="3">The sequence shown here is derived from an EMBL/GenBank/DDBJ whole genome shotgun (WGS) entry which is preliminary data.</text>
</comment>
<feature type="region of interest" description="Disordered" evidence="1">
    <location>
        <begin position="213"/>
        <end position="232"/>
    </location>
</feature>
<dbReference type="InterPro" id="IPR018626">
    <property type="entry name" value="LCHN/Anr2"/>
</dbReference>
<feature type="region of interest" description="Disordered" evidence="1">
    <location>
        <begin position="454"/>
        <end position="536"/>
    </location>
</feature>
<feature type="region of interest" description="Disordered" evidence="1">
    <location>
        <begin position="684"/>
        <end position="716"/>
    </location>
</feature>
<sequence length="772" mass="86191">MIDPARPPIVAMFLTKFDVHSGYDLKWFKSLDAEMYPSKGLEFKSLPSGLHAVEADTICFTQEKSVLELTVSAKPSFLYGMSVFRQNKVQQVIGTNVDREKVKLFSLGILIDPEILENGAQNGSSSVSIGESTWKPKVYSACWNYKHKLSKLLDQFMKCGNEKAEKEFYSKFELFYDDYKSKSKKFSILNKKPRSVQRALADQLTAELSLPIQTQPSSDDTNNIHKNTTKTSPEFYSNDMLNTDDFRADFSASFDGNNNDHMIDSLVPLYKNLGPLIYKIWKLSLLRKKILIYTPHNPTNLPSRSDVQETETNSEKPISIGDMAKVIYSISLISSVPKEIKMSLIKSGVKGLDKLDFITPIYNLCVNDITFMKTLDCGFIGSTTDQIILEKSALYDYALKLPISPAAQISLNDLDSTPQVFKSGDLSKKAELASQRDFERFKIVHAKLFGTADDDYSEFPTPDDTLTSEVTSESSSVVPTEETEVASPRQETIINEETLRQQQQQQRQQPTVETPTSSTLQSRIGSTSSSNTAKRQKIDQYSVTVEPVTLRELVCKGLTWWATAGESTSQFITEDKFQVELDTFDNDGLFFSSNSNNNNSNISRVRTGSTSIGGPASSFKLTSFNSDAGVTTTASNVEVLIGLVGYFQKLTIRMFNIMIDIINNDLADISNEYNLRQGTGGVIASSTPTDDVSNAPSFSDDSDDEERGLLSGSNAVVSSDNSKPLWIELHDMYEMGLDPYSDSDREFLVEFVKVWWNREVKIGGFCGNLCCF</sequence>
<feature type="compositionally biased region" description="Low complexity" evidence="1">
    <location>
        <begin position="500"/>
        <end position="509"/>
    </location>
</feature>
<feature type="domain" description="DUF4484" evidence="2">
    <location>
        <begin position="545"/>
        <end position="766"/>
    </location>
</feature>
<dbReference type="Pfam" id="PF14831">
    <property type="entry name" value="DUF4484"/>
    <property type="match status" value="1"/>
</dbReference>
<dbReference type="OrthoDB" id="2152680at2759"/>
<feature type="compositionally biased region" description="Polar residues" evidence="1">
    <location>
        <begin position="510"/>
        <end position="536"/>
    </location>
</feature>
<dbReference type="GO" id="GO:0005811">
    <property type="term" value="C:lipid droplet"/>
    <property type="evidence" value="ECO:0007669"/>
    <property type="project" value="TreeGrafter"/>
</dbReference>
<dbReference type="PANTHER" id="PTHR28153:SF1">
    <property type="entry name" value="DUF4484 DOMAIN-CONTAINING PROTEIN"/>
    <property type="match status" value="1"/>
</dbReference>
<protein>
    <submittedName>
        <fullName evidence="3">Unnamed protein product</fullName>
    </submittedName>
</protein>
<gene>
    <name evidence="3" type="ORF">Amon01_000083700</name>
</gene>
<accession>A0A9W6YT72</accession>